<evidence type="ECO:0000259" key="2">
    <source>
        <dbReference type="Pfam" id="PF12222"/>
    </source>
</evidence>
<comment type="caution">
    <text evidence="3">The sequence shown here is derived from an EMBL/GenBank/DDBJ whole genome shotgun (WGS) entry which is preliminary data.</text>
</comment>
<keyword evidence="1" id="KW-0812">Transmembrane</keyword>
<accession>A0A1A0HFK0</accession>
<dbReference type="InterPro" id="IPR056948">
    <property type="entry name" value="PNGaseA_N"/>
</dbReference>
<feature type="non-terminal residue" evidence="3">
    <location>
        <position position="678"/>
    </location>
</feature>
<dbReference type="Proteomes" id="UP000092555">
    <property type="component" value="Unassembled WGS sequence"/>
</dbReference>
<name>A0A1A0HFK0_9ASCO</name>
<keyword evidence="1" id="KW-0472">Membrane</keyword>
<reference evidence="3 4" key="1">
    <citation type="submission" date="2016-05" db="EMBL/GenBank/DDBJ databases">
        <title>Comparative genomics of biotechnologically important yeasts.</title>
        <authorList>
            <consortium name="DOE Joint Genome Institute"/>
            <person name="Riley R."/>
            <person name="Haridas S."/>
            <person name="Wolfe K.H."/>
            <person name="Lopes M.R."/>
            <person name="Hittinger C.T."/>
            <person name="Goker M."/>
            <person name="Salamov A."/>
            <person name="Wisecaver J."/>
            <person name="Long T.M."/>
            <person name="Aerts A.L."/>
            <person name="Barry K."/>
            <person name="Choi C."/>
            <person name="Clum A."/>
            <person name="Coughlan A.Y."/>
            <person name="Deshpande S."/>
            <person name="Douglass A.P."/>
            <person name="Hanson S.J."/>
            <person name="Klenk H.-P."/>
            <person name="LaButti K."/>
            <person name="Lapidus A."/>
            <person name="Lindquist E."/>
            <person name="Lipzen A."/>
            <person name="Meier-kolthoff J.P."/>
            <person name="Ohm R.A."/>
            <person name="Otillar R.P."/>
            <person name="Pangilinan J."/>
            <person name="Peng Y."/>
            <person name="Rokas A."/>
            <person name="Rosa C.A."/>
            <person name="Scheuner C."/>
            <person name="Sibirny A.A."/>
            <person name="Slot J.C."/>
            <person name="Stielow J.B."/>
            <person name="Sun H."/>
            <person name="Kurtzman C.P."/>
            <person name="Blackwell M."/>
            <person name="Grigoriev I.V."/>
            <person name="Jeffries T.W."/>
        </authorList>
    </citation>
    <scope>NUCLEOTIDE SEQUENCE [LARGE SCALE GENOMIC DNA]</scope>
    <source>
        <strain evidence="3 4">NRRL YB-4993</strain>
    </source>
</reference>
<dbReference type="OrthoDB" id="1612078at2759"/>
<feature type="transmembrane region" description="Helical" evidence="1">
    <location>
        <begin position="56"/>
        <end position="76"/>
    </location>
</feature>
<dbReference type="InterPro" id="IPR021102">
    <property type="entry name" value="PNGase_A"/>
</dbReference>
<proteinExistence type="predicted"/>
<evidence type="ECO:0000313" key="3">
    <source>
        <dbReference type="EMBL" id="OBA22672.1"/>
    </source>
</evidence>
<feature type="domain" description="Peptide N-acetyl-beta-D-glucosaminyl asparaginase amidase A N-terminal" evidence="2">
    <location>
        <begin position="121"/>
        <end position="471"/>
    </location>
</feature>
<protein>
    <recommendedName>
        <fullName evidence="2">Peptide N-acetyl-beta-D-glucosaminyl asparaginase amidase A N-terminal domain-containing protein</fullName>
    </recommendedName>
</protein>
<dbReference type="AlphaFoldDB" id="A0A1A0HFK0"/>
<sequence length="678" mass="76365">MSQHLAKDSAVWNRLMHGISWQPSVQPDKQSEKELISDEKCIHNEAPRVKDSKKGVVMKLLGFFAFMAFLLSQAGFNFGQLCLPKNYTGPVTLKNYGGFIDVNSFQIENAEPREIFEVSYPFVPKANYGKPVYSSVLIDHEFDSWGHPNLRNFSAPKDIKYNKVVLTLNTSVSGVQYDRLAHLYVGGAEIWRTSTVEPGNMSVFSTHRKDVSQYAQLFHEDTDVLFQLDNLVGSTLTGVFHVQLYADFYWSESFRSDPDHDVGNSTYLNETYKYFETRKAADKVYTLVESNDTEYPPIKHLPYQDFSVSLPKVSHNTTRLKLAVFASGNSHEEFWYNSVLDKYTHRFERDGTVFHGHGPLRFVNVWVDGKKVASQTPQPFIFTGGFSPALWNSVVPVDAFDMPSMDLDISGLLPLLWDSQPHELKILVDNGLDEVKGETSGIGNDWIISANLLAYENSEILLSSGEILKIDDQKKAHSFGISLPYTSSLQQVAGGEFGAEITSSFVYNLKNGVVLNNTMTSISKGDVSSVQLYSRLGKSAKIVHVGKSFKSFFLMDNTNDELIHQTDLLFKYPLTLIQSEDIVGEGTDLNVHLVHGKETTLKINDNTVMDESNFQNGTSTYHLRDTGNHGTGSLFTKFKSVVLRPTHKFVYKRFVAAEEGKITKDKASFKDHDKKHHD</sequence>
<gene>
    <name evidence="3" type="ORF">METBIDRAFT_15328</name>
</gene>
<organism evidence="3 4">
    <name type="scientific">Metschnikowia bicuspidata var. bicuspidata NRRL YB-4993</name>
    <dbReference type="NCBI Taxonomy" id="869754"/>
    <lineage>
        <taxon>Eukaryota</taxon>
        <taxon>Fungi</taxon>
        <taxon>Dikarya</taxon>
        <taxon>Ascomycota</taxon>
        <taxon>Saccharomycotina</taxon>
        <taxon>Pichiomycetes</taxon>
        <taxon>Metschnikowiaceae</taxon>
        <taxon>Metschnikowia</taxon>
    </lineage>
</organism>
<dbReference type="Pfam" id="PF12222">
    <property type="entry name" value="PNGaseA"/>
    <property type="match status" value="1"/>
</dbReference>
<dbReference type="GeneID" id="30027560"/>
<evidence type="ECO:0000256" key="1">
    <source>
        <dbReference type="SAM" id="Phobius"/>
    </source>
</evidence>
<keyword evidence="4" id="KW-1185">Reference proteome</keyword>
<dbReference type="STRING" id="869754.A0A1A0HFK0"/>
<dbReference type="PANTHER" id="PTHR31104">
    <property type="entry name" value="PEPTIDE-N4-(N-ACETYL-BETA-GLUCOSAMINYL)ASPARAGINE AMIDASE A PROTEIN"/>
    <property type="match status" value="1"/>
</dbReference>
<dbReference type="EMBL" id="LXTC01000001">
    <property type="protein sequence ID" value="OBA22672.1"/>
    <property type="molecule type" value="Genomic_DNA"/>
</dbReference>
<keyword evidence="1" id="KW-1133">Transmembrane helix</keyword>
<dbReference type="RefSeq" id="XP_018713153.1">
    <property type="nucleotide sequence ID" value="XM_018854584.1"/>
</dbReference>
<evidence type="ECO:0000313" key="4">
    <source>
        <dbReference type="Proteomes" id="UP000092555"/>
    </source>
</evidence>